<dbReference type="Pfam" id="PF16925">
    <property type="entry name" value="TetR_C_13"/>
    <property type="match status" value="1"/>
</dbReference>
<keyword evidence="2 4" id="KW-0238">DNA-binding</keyword>
<dbReference type="Proteomes" id="UP000237340">
    <property type="component" value="Unassembled WGS sequence"/>
</dbReference>
<feature type="DNA-binding region" description="H-T-H motif" evidence="4">
    <location>
        <begin position="28"/>
        <end position="47"/>
    </location>
</feature>
<keyword evidence="7" id="KW-1185">Reference proteome</keyword>
<evidence type="ECO:0000259" key="5">
    <source>
        <dbReference type="PROSITE" id="PS50977"/>
    </source>
</evidence>
<dbReference type="PANTHER" id="PTHR47506:SF1">
    <property type="entry name" value="HTH-TYPE TRANSCRIPTIONAL REGULATOR YJDC"/>
    <property type="match status" value="1"/>
</dbReference>
<dbReference type="InterPro" id="IPR001647">
    <property type="entry name" value="HTH_TetR"/>
</dbReference>
<gene>
    <name evidence="6" type="ORF">C3B61_09870</name>
</gene>
<dbReference type="Pfam" id="PF00440">
    <property type="entry name" value="TetR_N"/>
    <property type="match status" value="1"/>
</dbReference>
<dbReference type="PANTHER" id="PTHR47506">
    <property type="entry name" value="TRANSCRIPTIONAL REGULATORY PROTEIN"/>
    <property type="match status" value="1"/>
</dbReference>
<comment type="caution">
    <text evidence="6">The sequence shown here is derived from an EMBL/GenBank/DDBJ whole genome shotgun (WGS) entry which is preliminary data.</text>
</comment>
<protein>
    <submittedName>
        <fullName evidence="6">TetR family transcriptional regulator</fullName>
    </submittedName>
</protein>
<dbReference type="EMBL" id="PPXD01000013">
    <property type="protein sequence ID" value="POH65855.1"/>
    <property type="molecule type" value="Genomic_DNA"/>
</dbReference>
<dbReference type="InterPro" id="IPR036271">
    <property type="entry name" value="Tet_transcr_reg_TetR-rel_C_sf"/>
</dbReference>
<dbReference type="InterPro" id="IPR009057">
    <property type="entry name" value="Homeodomain-like_sf"/>
</dbReference>
<proteinExistence type="predicted"/>
<feature type="domain" description="HTH tetR-type" evidence="5">
    <location>
        <begin position="5"/>
        <end position="65"/>
    </location>
</feature>
<keyword evidence="1" id="KW-0805">Transcription regulation</keyword>
<dbReference type="PRINTS" id="PR00455">
    <property type="entry name" value="HTHTETR"/>
</dbReference>
<evidence type="ECO:0000256" key="4">
    <source>
        <dbReference type="PROSITE-ProRule" id="PRU00335"/>
    </source>
</evidence>
<sequence>MGRTSDAPQQLVEAARSLLHDRGYSAIGVAEICERANVRKGSFYYFFPSKQALTVATLRTTWAAERGRWLELLDDEDGLRGLETLFREQAGIQLEHHVSTGSIIGCLYGNLALETGASEADLRSCLREIFDDQSQLVFSALSKAASVGTLSMNRVTMETGRGLIAQLEGAVLLAKLYDDPSRLANLWQQMAGLLGIARS</sequence>
<keyword evidence="3" id="KW-0804">Transcription</keyword>
<reference evidence="6 7" key="1">
    <citation type="submission" date="2018-01" db="EMBL/GenBank/DDBJ databases">
        <title>Cryobacterium sp. nov., from glaciers in China.</title>
        <authorList>
            <person name="Liu Q."/>
            <person name="Xin Y.-H."/>
        </authorList>
    </citation>
    <scope>NUCLEOTIDE SEQUENCE [LARGE SCALE GENOMIC DNA]</scope>
    <source>
        <strain evidence="6 7">TMN-42</strain>
    </source>
</reference>
<dbReference type="InterPro" id="IPR011075">
    <property type="entry name" value="TetR_C"/>
</dbReference>
<evidence type="ECO:0000256" key="1">
    <source>
        <dbReference type="ARBA" id="ARBA00023015"/>
    </source>
</evidence>
<dbReference type="PROSITE" id="PS50977">
    <property type="entry name" value="HTH_TETR_2"/>
    <property type="match status" value="1"/>
</dbReference>
<name>A0A2S3ZFG9_9MICO</name>
<accession>A0A2S3ZFG9</accession>
<evidence type="ECO:0000256" key="2">
    <source>
        <dbReference type="ARBA" id="ARBA00023125"/>
    </source>
</evidence>
<dbReference type="AlphaFoldDB" id="A0A2S3ZFG9"/>
<dbReference type="RefSeq" id="WP_103460462.1">
    <property type="nucleotide sequence ID" value="NZ_PPXD01000013.1"/>
</dbReference>
<dbReference type="SUPFAM" id="SSF46689">
    <property type="entry name" value="Homeodomain-like"/>
    <property type="match status" value="1"/>
</dbReference>
<dbReference type="SUPFAM" id="SSF48498">
    <property type="entry name" value="Tetracyclin repressor-like, C-terminal domain"/>
    <property type="match status" value="1"/>
</dbReference>
<dbReference type="Gene3D" id="1.10.357.10">
    <property type="entry name" value="Tetracycline Repressor, domain 2"/>
    <property type="match status" value="1"/>
</dbReference>
<evidence type="ECO:0000256" key="3">
    <source>
        <dbReference type="ARBA" id="ARBA00023163"/>
    </source>
</evidence>
<organism evidence="6 7">
    <name type="scientific">Cryobacterium zongtaii</name>
    <dbReference type="NCBI Taxonomy" id="1259217"/>
    <lineage>
        <taxon>Bacteria</taxon>
        <taxon>Bacillati</taxon>
        <taxon>Actinomycetota</taxon>
        <taxon>Actinomycetes</taxon>
        <taxon>Micrococcales</taxon>
        <taxon>Microbacteriaceae</taxon>
        <taxon>Cryobacterium</taxon>
    </lineage>
</organism>
<dbReference type="GO" id="GO:0003677">
    <property type="term" value="F:DNA binding"/>
    <property type="evidence" value="ECO:0007669"/>
    <property type="project" value="UniProtKB-UniRule"/>
</dbReference>
<evidence type="ECO:0000313" key="7">
    <source>
        <dbReference type="Proteomes" id="UP000237340"/>
    </source>
</evidence>
<evidence type="ECO:0000313" key="6">
    <source>
        <dbReference type="EMBL" id="POH65855.1"/>
    </source>
</evidence>